<organism evidence="1 2">
    <name type="scientific">Trichoderma gamsii</name>
    <dbReference type="NCBI Taxonomy" id="398673"/>
    <lineage>
        <taxon>Eukaryota</taxon>
        <taxon>Fungi</taxon>
        <taxon>Dikarya</taxon>
        <taxon>Ascomycota</taxon>
        <taxon>Pezizomycotina</taxon>
        <taxon>Sordariomycetes</taxon>
        <taxon>Hypocreomycetidae</taxon>
        <taxon>Hypocreales</taxon>
        <taxon>Hypocreaceae</taxon>
        <taxon>Trichoderma</taxon>
    </lineage>
</organism>
<dbReference type="RefSeq" id="XP_018659494.1">
    <property type="nucleotide sequence ID" value="XM_018807328.1"/>
</dbReference>
<keyword evidence="2" id="KW-1185">Reference proteome</keyword>
<reference evidence="1 2" key="1">
    <citation type="journal article" date="2016" name="Genome Announc.">
        <title>Draft Whole-Genome Sequence of Trichoderma gamsii T6085, a Promising Biocontrol Agent of Fusarium Head Blight on Wheat.</title>
        <authorList>
            <person name="Baroncelli R."/>
            <person name="Zapparata A."/>
            <person name="Piaggeschi G."/>
            <person name="Sarrocco S."/>
            <person name="Vannacci G."/>
        </authorList>
    </citation>
    <scope>NUCLEOTIDE SEQUENCE [LARGE SCALE GENOMIC DNA]</scope>
    <source>
        <strain evidence="1 2">T6085</strain>
    </source>
</reference>
<protein>
    <recommendedName>
        <fullName evidence="3">Jacalin-type lectin domain-containing protein</fullName>
    </recommendedName>
</protein>
<proteinExistence type="predicted"/>
<dbReference type="GeneID" id="29987411"/>
<evidence type="ECO:0000313" key="1">
    <source>
        <dbReference type="EMBL" id="PON20407.1"/>
    </source>
</evidence>
<comment type="caution">
    <text evidence="1">The sequence shown here is derived from an EMBL/GenBank/DDBJ whole genome shotgun (WGS) entry which is preliminary data.</text>
</comment>
<sequence length="261" mass="27961">MQNNHSTVALDNKPVGGVKAGKAFFSRKGNKLIKSIKFWSAEDHLVAVEIGWHEDDLTEIHGDTSEATALKSLSLQGGEKVKHASLWKTKGGDAVAYIELETDCIQYFAAGTKPADVNPVKEDVGNGYLAALTGTVGKELSSLGLLFQSSEVKTGQRILITGFSEHPSVDDIRSVMSFTETYNNLTDGPVDWNFTKTKQYTSTQESGGKATANNLGLLPLSLEAFLESRLAAVLLGLFQTLKSTEGPGLTRLLSTGELAGP</sequence>
<accession>A0A2P4Z7Y3</accession>
<dbReference type="SUPFAM" id="SSF51101">
    <property type="entry name" value="Mannose-binding lectins"/>
    <property type="match status" value="1"/>
</dbReference>
<evidence type="ECO:0008006" key="3">
    <source>
        <dbReference type="Google" id="ProtNLM"/>
    </source>
</evidence>
<evidence type="ECO:0000313" key="2">
    <source>
        <dbReference type="Proteomes" id="UP000054821"/>
    </source>
</evidence>
<dbReference type="Gene3D" id="2.100.10.30">
    <property type="entry name" value="Jacalin-like lectin domain"/>
    <property type="match status" value="1"/>
</dbReference>
<name>A0A2P4Z7Y3_9HYPO</name>
<dbReference type="EMBL" id="JPDN02000070">
    <property type="protein sequence ID" value="PON20407.1"/>
    <property type="molecule type" value="Genomic_DNA"/>
</dbReference>
<dbReference type="Proteomes" id="UP000054821">
    <property type="component" value="Unassembled WGS sequence"/>
</dbReference>
<dbReference type="InterPro" id="IPR036404">
    <property type="entry name" value="Jacalin-like_lectin_dom_sf"/>
</dbReference>
<gene>
    <name evidence="1" type="ORF">TGAM01_v210710</name>
</gene>
<dbReference type="AlphaFoldDB" id="A0A2P4Z7Y3"/>